<accession>A0A542E6X6</accession>
<protein>
    <submittedName>
        <fullName evidence="2">Aspartyl-tRNA(Asn)/glutamyl-tRNA(Gln) amidotransferase subunit A</fullName>
    </submittedName>
</protein>
<evidence type="ECO:0000259" key="1">
    <source>
        <dbReference type="Pfam" id="PF01425"/>
    </source>
</evidence>
<dbReference type="NCBIfam" id="NF005450">
    <property type="entry name" value="PRK07042.1"/>
    <property type="match status" value="1"/>
</dbReference>
<dbReference type="EMBL" id="VFMN01000001">
    <property type="protein sequence ID" value="TQJ11064.1"/>
    <property type="molecule type" value="Genomic_DNA"/>
</dbReference>
<evidence type="ECO:0000313" key="3">
    <source>
        <dbReference type="Proteomes" id="UP000317893"/>
    </source>
</evidence>
<proteinExistence type="predicted"/>
<keyword evidence="3" id="KW-1185">Reference proteome</keyword>
<dbReference type="GO" id="GO:0016740">
    <property type="term" value="F:transferase activity"/>
    <property type="evidence" value="ECO:0007669"/>
    <property type="project" value="UniProtKB-KW"/>
</dbReference>
<sequence length="475" mass="49637">MSSDQSVLETARLTARELTARYAAGTLSPPDVLAAVEAVVDAREPELNAFWVRSSDTAAREAEASARRWAQGRALGPLDGVPVTLKENLARAGVPMPAGHAGADPVVPQRSSPVADRVTEAGGVVLGSTVMPDWGMLSSGVSSRHGITRSPWDPSWTTGGSSSGAGAAAAAGYAPLNVGTDIGGSIRLPGTWLGLATLKPSAGRVPLDAPYLGRVAGPLCRTVDDCALLMSVLARPDARDWTALPTTPIDWDDRTLDVSALRVGVLFDAGCGMDVDPEVASAVGLVADTFAAAGARIEPMSAWMEPRLLADLDLFWRVRSLVDHEALTPEGRERILPFVSRWVSNAAGASGTDVLRAYGSIMEIQRRTVAATEAYDVVLSPVAPVAAFPAEWPMPFGDEDRGMAHIGFTAPYNLSGQPAATVNCGFTADGRPVGVQLGGRRFDDIGVLAVARWYEAARPAAAVPAFPVTLGDRAA</sequence>
<reference evidence="2 3" key="1">
    <citation type="submission" date="2019-06" db="EMBL/GenBank/DDBJ databases">
        <title>Sequencing the genomes of 1000 actinobacteria strains.</title>
        <authorList>
            <person name="Klenk H.-P."/>
        </authorList>
    </citation>
    <scope>NUCLEOTIDE SEQUENCE [LARGE SCALE GENOMIC DNA]</scope>
    <source>
        <strain evidence="2 3">DSM 18607</strain>
    </source>
</reference>
<dbReference type="InterPro" id="IPR036928">
    <property type="entry name" value="AS_sf"/>
</dbReference>
<dbReference type="Proteomes" id="UP000317893">
    <property type="component" value="Unassembled WGS sequence"/>
</dbReference>
<dbReference type="Pfam" id="PF01425">
    <property type="entry name" value="Amidase"/>
    <property type="match status" value="1"/>
</dbReference>
<dbReference type="SUPFAM" id="SSF75304">
    <property type="entry name" value="Amidase signature (AS) enzymes"/>
    <property type="match status" value="1"/>
</dbReference>
<dbReference type="PANTHER" id="PTHR11895">
    <property type="entry name" value="TRANSAMIDASE"/>
    <property type="match status" value="1"/>
</dbReference>
<dbReference type="InterPro" id="IPR023631">
    <property type="entry name" value="Amidase_dom"/>
</dbReference>
<gene>
    <name evidence="2" type="ORF">FB458_4213</name>
</gene>
<name>A0A542E6X6_9MICO</name>
<feature type="domain" description="Amidase" evidence="1">
    <location>
        <begin position="40"/>
        <end position="447"/>
    </location>
</feature>
<comment type="caution">
    <text evidence="2">The sequence shown here is derived from an EMBL/GenBank/DDBJ whole genome shotgun (WGS) entry which is preliminary data.</text>
</comment>
<dbReference type="AlphaFoldDB" id="A0A542E6X6"/>
<organism evidence="2 3">
    <name type="scientific">Lapillicoccus jejuensis</name>
    <dbReference type="NCBI Taxonomy" id="402171"/>
    <lineage>
        <taxon>Bacteria</taxon>
        <taxon>Bacillati</taxon>
        <taxon>Actinomycetota</taxon>
        <taxon>Actinomycetes</taxon>
        <taxon>Micrococcales</taxon>
        <taxon>Intrasporangiaceae</taxon>
        <taxon>Lapillicoccus</taxon>
    </lineage>
</organism>
<keyword evidence="2" id="KW-0808">Transferase</keyword>
<dbReference type="OrthoDB" id="182039at2"/>
<dbReference type="Gene3D" id="3.90.1300.10">
    <property type="entry name" value="Amidase signature (AS) domain"/>
    <property type="match status" value="1"/>
</dbReference>
<dbReference type="InterPro" id="IPR000120">
    <property type="entry name" value="Amidase"/>
</dbReference>
<evidence type="ECO:0000313" key="2">
    <source>
        <dbReference type="EMBL" id="TQJ11064.1"/>
    </source>
</evidence>
<dbReference type="RefSeq" id="WP_141850197.1">
    <property type="nucleotide sequence ID" value="NZ_BAAAPR010000018.1"/>
</dbReference>
<dbReference type="PANTHER" id="PTHR11895:SF173">
    <property type="entry name" value="GLUTAMYL-TRNA AMIDOTRANSFERASE SUBUNIT A"/>
    <property type="match status" value="1"/>
</dbReference>